<protein>
    <submittedName>
        <fullName evidence="2">Polysaccharide biosynthesis protein GumN</fullName>
    </submittedName>
</protein>
<dbReference type="InterPro" id="IPR047111">
    <property type="entry name" value="YbaP-like"/>
</dbReference>
<name>A0A1V8RVR8_9HYPH</name>
<keyword evidence="3" id="KW-1185">Reference proteome</keyword>
<keyword evidence="1" id="KW-0472">Membrane</keyword>
<dbReference type="Pfam" id="PF01963">
    <property type="entry name" value="TraB_PrgY_gumN"/>
    <property type="match status" value="1"/>
</dbReference>
<dbReference type="InterPro" id="IPR002816">
    <property type="entry name" value="TraB/PrgY/GumN_fam"/>
</dbReference>
<comment type="caution">
    <text evidence="2">The sequence shown here is derived from an EMBL/GenBank/DDBJ whole genome shotgun (WGS) entry which is preliminary data.</text>
</comment>
<evidence type="ECO:0000256" key="1">
    <source>
        <dbReference type="SAM" id="Phobius"/>
    </source>
</evidence>
<dbReference type="RefSeq" id="WP_080918091.1">
    <property type="nucleotide sequence ID" value="NZ_MDET01000002.1"/>
</dbReference>
<dbReference type="AlphaFoldDB" id="A0A1V8RVR8"/>
<accession>A0A1V8RVR8</accession>
<dbReference type="CDD" id="cd14789">
    <property type="entry name" value="Tiki"/>
    <property type="match status" value="1"/>
</dbReference>
<dbReference type="PANTHER" id="PTHR40590">
    <property type="entry name" value="CYTOPLASMIC PROTEIN-RELATED"/>
    <property type="match status" value="1"/>
</dbReference>
<dbReference type="OrthoDB" id="9806326at2"/>
<dbReference type="STRING" id="1873176.BFN67_10310"/>
<evidence type="ECO:0000313" key="3">
    <source>
        <dbReference type="Proteomes" id="UP000191905"/>
    </source>
</evidence>
<reference evidence="2 3" key="1">
    <citation type="journal article" date="2016" name="Int. J. Syst. Evol. Microbiol.">
        <title>Pseudaminobacter manganicus sp. nov., isolated from sludge of a manganese mine.</title>
        <authorList>
            <person name="Li J."/>
            <person name="Huang J."/>
            <person name="Liao S."/>
            <person name="Wang G."/>
        </authorList>
    </citation>
    <scope>NUCLEOTIDE SEQUENCE [LARGE SCALE GENOMIC DNA]</scope>
    <source>
        <strain evidence="2 3">JH-7</strain>
    </source>
</reference>
<sequence length="355" mass="37750">MKRIVALAECSSLAWLGLLAGLNLLFFMSFLVIALLAAGKAQAQTPACTGIDLATEMQKNDPAAFAKITAEAAKVPNGKGLSWKLEKAGQQPSFLFGTMHMTDPRVITLPPTAQKAFDGANTLVIETTGVLDKKAMMASLASDPELTMFTGKTTLPSLLSPKDAALVDKALEARGIPPASVARMKPWMLAAMLAVPECELARKSRGEPVLDISLAQQARAAGKTIEGVETVADQLRAMASLPLSFHVKGLVQTLELGDRVNDLNETMIALYRQGEIGMIWPFLRAAVPEEPGDGDGYAAFEETMVTSRNKAMAEHALPILGQGNVFMAVGALHLPGAEGLVEDFRKAGYTVTMAD</sequence>
<evidence type="ECO:0000313" key="2">
    <source>
        <dbReference type="EMBL" id="OQM77258.1"/>
    </source>
</evidence>
<gene>
    <name evidence="2" type="ORF">BFN67_10310</name>
</gene>
<dbReference type="PANTHER" id="PTHR40590:SF1">
    <property type="entry name" value="CYTOPLASMIC PROTEIN"/>
    <property type="match status" value="1"/>
</dbReference>
<keyword evidence="1" id="KW-1133">Transmembrane helix</keyword>
<dbReference type="EMBL" id="MDET01000002">
    <property type="protein sequence ID" value="OQM77258.1"/>
    <property type="molecule type" value="Genomic_DNA"/>
</dbReference>
<organism evidence="2 3">
    <name type="scientific">Manganibacter manganicus</name>
    <dbReference type="NCBI Taxonomy" id="1873176"/>
    <lineage>
        <taxon>Bacteria</taxon>
        <taxon>Pseudomonadati</taxon>
        <taxon>Pseudomonadota</taxon>
        <taxon>Alphaproteobacteria</taxon>
        <taxon>Hyphomicrobiales</taxon>
        <taxon>Phyllobacteriaceae</taxon>
        <taxon>Manganibacter</taxon>
    </lineage>
</organism>
<dbReference type="Proteomes" id="UP000191905">
    <property type="component" value="Unassembled WGS sequence"/>
</dbReference>
<keyword evidence="1" id="KW-0812">Transmembrane</keyword>
<feature type="transmembrane region" description="Helical" evidence="1">
    <location>
        <begin position="12"/>
        <end position="38"/>
    </location>
</feature>
<proteinExistence type="predicted"/>